<comment type="cofactor">
    <cofactor evidence="1 11">
        <name>pyridoxal 5'-phosphate</name>
        <dbReference type="ChEBI" id="CHEBI:597326"/>
    </cofactor>
</comment>
<comment type="catalytic activity">
    <reaction evidence="10 11">
        <text>L-histidinol phosphate + 2-oxoglutarate = 3-(imidazol-4-yl)-2-oxopropyl phosphate + L-glutamate</text>
        <dbReference type="Rhea" id="RHEA:23744"/>
        <dbReference type="ChEBI" id="CHEBI:16810"/>
        <dbReference type="ChEBI" id="CHEBI:29985"/>
        <dbReference type="ChEBI" id="CHEBI:57766"/>
        <dbReference type="ChEBI" id="CHEBI:57980"/>
        <dbReference type="EC" id="2.6.1.9"/>
    </reaction>
</comment>
<dbReference type="InterPro" id="IPR004839">
    <property type="entry name" value="Aminotransferase_I/II_large"/>
</dbReference>
<sequence>MSKYWSDLAHGLDPYTPGEQPKDQGLIKLNTNENPYPPSAKAQAVFSRDNIEALRLYPDPESSLLKQSIAQFYQLEESQVFVGNGSDEVLAAAFQAFFAGDKPLLMPDITYSFYTVYCSLYDIDSCEIPLEQDFSINLAQYCTEAMQDNGGVIFANPNAPSSLALSLAEIEQLLLRNTESVVLVDEAYVDFGAESAASLVNQYPNLLVVQTLSKSRSLAGLRVGFALGNKALIDGLNRVKNSFNPYPLDRLAERAAAAAIDDVDYFNDCCQKIIATREWVTAQLAALGFEVLDSKTNFVMAKPGAIAAEDLFAQLRQHKIIVRYFNKPRISEYLRISIGTDQEMQALITAIKEILA</sequence>
<keyword evidence="8 11" id="KW-0663">Pyridoxal phosphate</keyword>
<dbReference type="AlphaFoldDB" id="A0A9J6RM17"/>
<dbReference type="NCBIfam" id="TIGR01141">
    <property type="entry name" value="hisC"/>
    <property type="match status" value="1"/>
</dbReference>
<dbReference type="GO" id="GO:0030170">
    <property type="term" value="F:pyridoxal phosphate binding"/>
    <property type="evidence" value="ECO:0007669"/>
    <property type="project" value="InterPro"/>
</dbReference>
<reference evidence="13 14" key="1">
    <citation type="submission" date="2022-12" db="EMBL/GenBank/DDBJ databases">
        <title>Dasania phycosphaerae sp. nov., isolated from particulate material of the south coast of Korea.</title>
        <authorList>
            <person name="Jiang Y."/>
        </authorList>
    </citation>
    <scope>NUCLEOTIDE SEQUENCE [LARGE SCALE GENOMIC DNA]</scope>
    <source>
        <strain evidence="13 14">GY-19</strain>
    </source>
</reference>
<feature type="modified residue" description="N6-(pyridoxal phosphate)lysine" evidence="11">
    <location>
        <position position="214"/>
    </location>
</feature>
<organism evidence="13 14">
    <name type="scientific">Dasania phycosphaerae</name>
    <dbReference type="NCBI Taxonomy" id="2950436"/>
    <lineage>
        <taxon>Bacteria</taxon>
        <taxon>Pseudomonadati</taxon>
        <taxon>Pseudomonadota</taxon>
        <taxon>Gammaproteobacteria</taxon>
        <taxon>Cellvibrionales</taxon>
        <taxon>Spongiibacteraceae</taxon>
        <taxon>Dasania</taxon>
    </lineage>
</organism>
<comment type="similarity">
    <text evidence="3 11">Belongs to the class-II pyridoxal-phosphate-dependent aminotransferase family. Histidinol-phosphate aminotransferase subfamily.</text>
</comment>
<keyword evidence="5 11" id="KW-0032">Aminotransferase</keyword>
<evidence type="ECO:0000313" key="14">
    <source>
        <dbReference type="Proteomes" id="UP001069090"/>
    </source>
</evidence>
<evidence type="ECO:0000256" key="6">
    <source>
        <dbReference type="ARBA" id="ARBA00022605"/>
    </source>
</evidence>
<evidence type="ECO:0000256" key="9">
    <source>
        <dbReference type="ARBA" id="ARBA00023102"/>
    </source>
</evidence>
<dbReference type="PROSITE" id="PS00599">
    <property type="entry name" value="AA_TRANSFER_CLASS_2"/>
    <property type="match status" value="1"/>
</dbReference>
<dbReference type="Gene3D" id="3.90.1150.10">
    <property type="entry name" value="Aspartate Aminotransferase, domain 1"/>
    <property type="match status" value="1"/>
</dbReference>
<dbReference type="GO" id="GO:0000105">
    <property type="term" value="P:L-histidine biosynthetic process"/>
    <property type="evidence" value="ECO:0007669"/>
    <property type="project" value="UniProtKB-UniRule"/>
</dbReference>
<gene>
    <name evidence="11 13" type="primary">hisC</name>
    <name evidence="13" type="ORF">O0V09_07450</name>
</gene>
<evidence type="ECO:0000256" key="3">
    <source>
        <dbReference type="ARBA" id="ARBA00007970"/>
    </source>
</evidence>
<dbReference type="PANTHER" id="PTHR42885:SF2">
    <property type="entry name" value="HISTIDINOL-PHOSPHATE AMINOTRANSFERASE"/>
    <property type="match status" value="1"/>
</dbReference>
<evidence type="ECO:0000313" key="13">
    <source>
        <dbReference type="EMBL" id="MCZ0865029.1"/>
    </source>
</evidence>
<dbReference type="HAMAP" id="MF_01023">
    <property type="entry name" value="HisC_aminotrans_2"/>
    <property type="match status" value="1"/>
</dbReference>
<dbReference type="Gene3D" id="3.40.640.10">
    <property type="entry name" value="Type I PLP-dependent aspartate aminotransferase-like (Major domain)"/>
    <property type="match status" value="1"/>
</dbReference>
<keyword evidence="7 11" id="KW-0808">Transferase</keyword>
<evidence type="ECO:0000256" key="10">
    <source>
        <dbReference type="ARBA" id="ARBA00047481"/>
    </source>
</evidence>
<dbReference type="InterPro" id="IPR015424">
    <property type="entry name" value="PyrdxlP-dep_Trfase"/>
</dbReference>
<dbReference type="CDD" id="cd00609">
    <property type="entry name" value="AAT_like"/>
    <property type="match status" value="1"/>
</dbReference>
<dbReference type="Pfam" id="PF00155">
    <property type="entry name" value="Aminotran_1_2"/>
    <property type="match status" value="1"/>
</dbReference>
<evidence type="ECO:0000259" key="12">
    <source>
        <dbReference type="Pfam" id="PF00155"/>
    </source>
</evidence>
<comment type="pathway">
    <text evidence="2 11">Amino-acid biosynthesis; L-histidine biosynthesis; L-histidine from 5-phospho-alpha-D-ribose 1-diphosphate: step 7/9.</text>
</comment>
<dbReference type="Proteomes" id="UP001069090">
    <property type="component" value="Unassembled WGS sequence"/>
</dbReference>
<evidence type="ECO:0000256" key="5">
    <source>
        <dbReference type="ARBA" id="ARBA00022576"/>
    </source>
</evidence>
<comment type="subunit">
    <text evidence="4 11">Homodimer.</text>
</comment>
<protein>
    <recommendedName>
        <fullName evidence="11">Histidinol-phosphate aminotransferase</fullName>
        <ecNumber evidence="11">2.6.1.9</ecNumber>
    </recommendedName>
    <alternativeName>
        <fullName evidence="11">Imidazole acetol-phosphate transaminase</fullName>
    </alternativeName>
</protein>
<comment type="caution">
    <text evidence="13">The sequence shown here is derived from an EMBL/GenBank/DDBJ whole genome shotgun (WGS) entry which is preliminary data.</text>
</comment>
<dbReference type="EC" id="2.6.1.9" evidence="11"/>
<evidence type="ECO:0000256" key="8">
    <source>
        <dbReference type="ARBA" id="ARBA00022898"/>
    </source>
</evidence>
<keyword evidence="14" id="KW-1185">Reference proteome</keyword>
<dbReference type="InterPro" id="IPR005861">
    <property type="entry name" value="HisP_aminotrans"/>
</dbReference>
<dbReference type="GO" id="GO:0004400">
    <property type="term" value="F:histidinol-phosphate transaminase activity"/>
    <property type="evidence" value="ECO:0007669"/>
    <property type="project" value="UniProtKB-UniRule"/>
</dbReference>
<dbReference type="EMBL" id="JAPTGG010000005">
    <property type="protein sequence ID" value="MCZ0865029.1"/>
    <property type="molecule type" value="Genomic_DNA"/>
</dbReference>
<evidence type="ECO:0000256" key="7">
    <source>
        <dbReference type="ARBA" id="ARBA00022679"/>
    </source>
</evidence>
<dbReference type="PANTHER" id="PTHR42885">
    <property type="entry name" value="HISTIDINOL-PHOSPHATE AMINOTRANSFERASE-RELATED"/>
    <property type="match status" value="1"/>
</dbReference>
<dbReference type="SUPFAM" id="SSF53383">
    <property type="entry name" value="PLP-dependent transferases"/>
    <property type="match status" value="1"/>
</dbReference>
<evidence type="ECO:0000256" key="4">
    <source>
        <dbReference type="ARBA" id="ARBA00011738"/>
    </source>
</evidence>
<dbReference type="InterPro" id="IPR015422">
    <property type="entry name" value="PyrdxlP-dep_Trfase_small"/>
</dbReference>
<evidence type="ECO:0000256" key="11">
    <source>
        <dbReference type="HAMAP-Rule" id="MF_01023"/>
    </source>
</evidence>
<name>A0A9J6RM17_9GAMM</name>
<feature type="domain" description="Aminotransferase class I/classII large" evidence="12">
    <location>
        <begin position="26"/>
        <end position="351"/>
    </location>
</feature>
<evidence type="ECO:0000256" key="1">
    <source>
        <dbReference type="ARBA" id="ARBA00001933"/>
    </source>
</evidence>
<keyword evidence="9 11" id="KW-0368">Histidine biosynthesis</keyword>
<proteinExistence type="inferred from homology"/>
<dbReference type="InterPro" id="IPR001917">
    <property type="entry name" value="Aminotrans_II_pyridoxalP_BS"/>
</dbReference>
<dbReference type="RefSeq" id="WP_258331183.1">
    <property type="nucleotide sequence ID" value="NZ_JAPTGG010000005.1"/>
</dbReference>
<keyword evidence="6 11" id="KW-0028">Amino-acid biosynthesis</keyword>
<evidence type="ECO:0000256" key="2">
    <source>
        <dbReference type="ARBA" id="ARBA00005011"/>
    </source>
</evidence>
<accession>A0A9J6RM17</accession>
<dbReference type="InterPro" id="IPR015421">
    <property type="entry name" value="PyrdxlP-dep_Trfase_major"/>
</dbReference>